<accession>A0A4R2MSX2</accession>
<dbReference type="AlphaFoldDB" id="A0A4R2MSX2"/>
<dbReference type="EMBL" id="SLXI01000008">
    <property type="protein sequence ID" value="TCP11285.1"/>
    <property type="molecule type" value="Genomic_DNA"/>
</dbReference>
<keyword evidence="1" id="KW-0732">Signal</keyword>
<dbReference type="Proteomes" id="UP000294841">
    <property type="component" value="Unassembled WGS sequence"/>
</dbReference>
<protein>
    <recommendedName>
        <fullName evidence="4">Lipoprotein</fullName>
    </recommendedName>
</protein>
<organism evidence="2 3">
    <name type="scientific">Bisgaardia hudsonensis</name>
    <dbReference type="NCBI Taxonomy" id="109472"/>
    <lineage>
        <taxon>Bacteria</taxon>
        <taxon>Pseudomonadati</taxon>
        <taxon>Pseudomonadota</taxon>
        <taxon>Gammaproteobacteria</taxon>
        <taxon>Pasteurellales</taxon>
        <taxon>Pasteurellaceae</taxon>
        <taxon>Bisgaardia</taxon>
    </lineage>
</organism>
<keyword evidence="3" id="KW-1185">Reference proteome</keyword>
<sequence>MMKIMQMIAVLALMIPLSGCMDTFTKFWNSAGAANNLSDKEKEIYRECDEIVEKQMRPNPNKWVGDKEQQKWLAEFANRTGQCIYEKKRAK</sequence>
<name>A0A4R2MSX2_9PAST</name>
<dbReference type="RefSeq" id="WP_165906484.1">
    <property type="nucleotide sequence ID" value="NZ_CP016605.1"/>
</dbReference>
<proteinExistence type="predicted"/>
<feature type="chain" id="PRO_5020804572" description="Lipoprotein" evidence="1">
    <location>
        <begin position="22"/>
        <end position="91"/>
    </location>
</feature>
<evidence type="ECO:0000313" key="3">
    <source>
        <dbReference type="Proteomes" id="UP000294841"/>
    </source>
</evidence>
<gene>
    <name evidence="2" type="ORF">EV697_1088</name>
</gene>
<evidence type="ECO:0000256" key="1">
    <source>
        <dbReference type="SAM" id="SignalP"/>
    </source>
</evidence>
<comment type="caution">
    <text evidence="2">The sequence shown here is derived from an EMBL/GenBank/DDBJ whole genome shotgun (WGS) entry which is preliminary data.</text>
</comment>
<evidence type="ECO:0008006" key="4">
    <source>
        <dbReference type="Google" id="ProtNLM"/>
    </source>
</evidence>
<evidence type="ECO:0000313" key="2">
    <source>
        <dbReference type="EMBL" id="TCP11285.1"/>
    </source>
</evidence>
<feature type="signal peptide" evidence="1">
    <location>
        <begin position="1"/>
        <end position="21"/>
    </location>
</feature>
<reference evidence="2 3" key="1">
    <citation type="submission" date="2019-03" db="EMBL/GenBank/DDBJ databases">
        <title>Genomic Encyclopedia of Type Strains, Phase IV (KMG-IV): sequencing the most valuable type-strain genomes for metagenomic binning, comparative biology and taxonomic classification.</title>
        <authorList>
            <person name="Goeker M."/>
        </authorList>
    </citation>
    <scope>NUCLEOTIDE SEQUENCE [LARGE SCALE GENOMIC DNA]</scope>
    <source>
        <strain evidence="2 3">DSM 28231</strain>
    </source>
</reference>